<proteinExistence type="predicted"/>
<name>A0A383CZ17_9ZZZZ</name>
<feature type="non-terminal residue" evidence="1">
    <location>
        <position position="33"/>
    </location>
</feature>
<dbReference type="AlphaFoldDB" id="A0A383CZ17"/>
<dbReference type="InterPro" id="IPR017850">
    <property type="entry name" value="Alkaline_phosphatase_core_sf"/>
</dbReference>
<accession>A0A383CZ17</accession>
<gene>
    <name evidence="1" type="ORF">METZ01_LOCUS490144</name>
</gene>
<protein>
    <recommendedName>
        <fullName evidence="2">Sulfatase N-terminal domain-containing protein</fullName>
    </recommendedName>
</protein>
<reference evidence="1" key="1">
    <citation type="submission" date="2018-05" db="EMBL/GenBank/DDBJ databases">
        <authorList>
            <person name="Lanie J.A."/>
            <person name="Ng W.-L."/>
            <person name="Kazmierczak K.M."/>
            <person name="Andrzejewski T.M."/>
            <person name="Davidsen T.M."/>
            <person name="Wayne K.J."/>
            <person name="Tettelin H."/>
            <person name="Glass J.I."/>
            <person name="Rusch D."/>
            <person name="Podicherti R."/>
            <person name="Tsui H.-C.T."/>
            <person name="Winkler M.E."/>
        </authorList>
    </citation>
    <scope>NUCLEOTIDE SEQUENCE</scope>
</reference>
<dbReference type="EMBL" id="UINC01212806">
    <property type="protein sequence ID" value="SVE37290.1"/>
    <property type="molecule type" value="Genomic_DNA"/>
</dbReference>
<sequence>MLKNIVFILSDQHNPKISGFEGNSVIRTPNLDS</sequence>
<organism evidence="1">
    <name type="scientific">marine metagenome</name>
    <dbReference type="NCBI Taxonomy" id="408172"/>
    <lineage>
        <taxon>unclassified sequences</taxon>
        <taxon>metagenomes</taxon>
        <taxon>ecological metagenomes</taxon>
    </lineage>
</organism>
<evidence type="ECO:0008006" key="2">
    <source>
        <dbReference type="Google" id="ProtNLM"/>
    </source>
</evidence>
<dbReference type="Gene3D" id="3.40.720.10">
    <property type="entry name" value="Alkaline Phosphatase, subunit A"/>
    <property type="match status" value="1"/>
</dbReference>
<dbReference type="SUPFAM" id="SSF53649">
    <property type="entry name" value="Alkaline phosphatase-like"/>
    <property type="match status" value="1"/>
</dbReference>
<evidence type="ECO:0000313" key="1">
    <source>
        <dbReference type="EMBL" id="SVE37290.1"/>
    </source>
</evidence>